<comment type="similarity">
    <text evidence="1">Belongs to the ARG7 family.</text>
</comment>
<proteinExistence type="inferred from homology"/>
<dbReference type="EMBL" id="JAAARO010000010">
    <property type="protein sequence ID" value="KAF5741622.1"/>
    <property type="molecule type" value="Genomic_DNA"/>
</dbReference>
<evidence type="ECO:0000313" key="2">
    <source>
        <dbReference type="EMBL" id="KAF5741622.1"/>
    </source>
</evidence>
<evidence type="ECO:0000313" key="3">
    <source>
        <dbReference type="Proteomes" id="UP000593562"/>
    </source>
</evidence>
<keyword evidence="3" id="KW-1185">Reference proteome</keyword>
<protein>
    <submittedName>
        <fullName evidence="2">Uncharacterized protein</fullName>
    </submittedName>
</protein>
<dbReference type="InterPro" id="IPR003676">
    <property type="entry name" value="SAUR_fam"/>
</dbReference>
<sequence length="146" mass="17153">MHTIQQVCHVIPPPRKIIQQCLSWAPYQQKLKIQKNGGHQKFLESNENNSRESLVVGEFSDGRWAPQVPKGFLVVYVGSEMKRFVIPMSYLSMPEFRVLMDEVEEEFGFEQEGALQFPCDEQDFEEILVKMRKMMSKKKKNRNKKN</sequence>
<dbReference type="FunCoup" id="A0A7J7D5M5">
    <property type="interactions" value="215"/>
</dbReference>
<dbReference type="PANTHER" id="PTHR31374">
    <property type="entry name" value="AUXIN-INDUCED PROTEIN-LIKE-RELATED"/>
    <property type="match status" value="1"/>
</dbReference>
<dbReference type="GO" id="GO:0009733">
    <property type="term" value="P:response to auxin"/>
    <property type="evidence" value="ECO:0007669"/>
    <property type="project" value="InterPro"/>
</dbReference>
<organism evidence="2 3">
    <name type="scientific">Tripterygium wilfordii</name>
    <name type="common">Thunder God vine</name>
    <dbReference type="NCBI Taxonomy" id="458696"/>
    <lineage>
        <taxon>Eukaryota</taxon>
        <taxon>Viridiplantae</taxon>
        <taxon>Streptophyta</taxon>
        <taxon>Embryophyta</taxon>
        <taxon>Tracheophyta</taxon>
        <taxon>Spermatophyta</taxon>
        <taxon>Magnoliopsida</taxon>
        <taxon>eudicotyledons</taxon>
        <taxon>Gunneridae</taxon>
        <taxon>Pentapetalae</taxon>
        <taxon>rosids</taxon>
        <taxon>fabids</taxon>
        <taxon>Celastrales</taxon>
        <taxon>Celastraceae</taxon>
        <taxon>Tripterygium</taxon>
    </lineage>
</organism>
<accession>A0A7J7D5M5</accession>
<dbReference type="InParanoid" id="A0A7J7D5M5"/>
<dbReference type="PANTHER" id="PTHR31374:SF139">
    <property type="entry name" value="OS02G0143300 PROTEIN"/>
    <property type="match status" value="1"/>
</dbReference>
<comment type="caution">
    <text evidence="2">The sequence shown here is derived from an EMBL/GenBank/DDBJ whole genome shotgun (WGS) entry which is preliminary data.</text>
</comment>
<dbReference type="Pfam" id="PF02519">
    <property type="entry name" value="Auxin_inducible"/>
    <property type="match status" value="1"/>
</dbReference>
<dbReference type="AlphaFoldDB" id="A0A7J7D5M5"/>
<reference evidence="2 3" key="1">
    <citation type="journal article" date="2020" name="Nat. Commun.">
        <title>Genome of Tripterygium wilfordii and identification of cytochrome P450 involved in triptolide biosynthesis.</title>
        <authorList>
            <person name="Tu L."/>
            <person name="Su P."/>
            <person name="Zhang Z."/>
            <person name="Gao L."/>
            <person name="Wang J."/>
            <person name="Hu T."/>
            <person name="Zhou J."/>
            <person name="Zhang Y."/>
            <person name="Zhao Y."/>
            <person name="Liu Y."/>
            <person name="Song Y."/>
            <person name="Tong Y."/>
            <person name="Lu Y."/>
            <person name="Yang J."/>
            <person name="Xu C."/>
            <person name="Jia M."/>
            <person name="Peters R.J."/>
            <person name="Huang L."/>
            <person name="Gao W."/>
        </authorList>
    </citation>
    <scope>NUCLEOTIDE SEQUENCE [LARGE SCALE GENOMIC DNA]</scope>
    <source>
        <strain evidence="3">cv. XIE 37</strain>
        <tissue evidence="2">Leaf</tissue>
    </source>
</reference>
<dbReference type="Proteomes" id="UP000593562">
    <property type="component" value="Unassembled WGS sequence"/>
</dbReference>
<evidence type="ECO:0000256" key="1">
    <source>
        <dbReference type="ARBA" id="ARBA00006974"/>
    </source>
</evidence>
<gene>
    <name evidence="2" type="ORF">HS088_TW10G00626</name>
</gene>
<name>A0A7J7D5M5_TRIWF</name>